<dbReference type="GO" id="GO:0006285">
    <property type="term" value="P:base-excision repair, AP site formation"/>
    <property type="evidence" value="ECO:0007669"/>
    <property type="project" value="TreeGrafter"/>
</dbReference>
<dbReference type="EMBL" id="BQMJ01000032">
    <property type="protein sequence ID" value="GJQ12341.1"/>
    <property type="molecule type" value="Genomic_DNA"/>
</dbReference>
<dbReference type="SUPFAM" id="SSF55945">
    <property type="entry name" value="TATA-box binding protein-like"/>
    <property type="match status" value="1"/>
</dbReference>
<proteinExistence type="inferred from homology"/>
<keyword evidence="6" id="KW-0456">Lyase</keyword>
<dbReference type="GO" id="GO:0034039">
    <property type="term" value="F:8-oxo-7,8-dihydroguanine DNA N-glycosylase activity"/>
    <property type="evidence" value="ECO:0007669"/>
    <property type="project" value="TreeGrafter"/>
</dbReference>
<dbReference type="OrthoDB" id="238681at2759"/>
<dbReference type="Gene3D" id="3.30.310.40">
    <property type="match status" value="1"/>
</dbReference>
<evidence type="ECO:0000256" key="6">
    <source>
        <dbReference type="ARBA" id="ARBA00023239"/>
    </source>
</evidence>
<protein>
    <recommendedName>
        <fullName evidence="2">DNA-(apurinic or apyrimidinic site) lyase</fullName>
        <ecNumber evidence="2">4.2.99.18</ecNumber>
    </recommendedName>
</protein>
<dbReference type="CDD" id="cd00056">
    <property type="entry name" value="ENDO3c"/>
    <property type="match status" value="1"/>
</dbReference>
<feature type="domain" description="HhH-GPD" evidence="10">
    <location>
        <begin position="179"/>
        <end position="347"/>
    </location>
</feature>
<dbReference type="SUPFAM" id="SSF48150">
    <property type="entry name" value="DNA-glycosylase"/>
    <property type="match status" value="1"/>
</dbReference>
<keyword evidence="12" id="KW-1185">Reference proteome</keyword>
<evidence type="ECO:0000256" key="4">
    <source>
        <dbReference type="ARBA" id="ARBA00022801"/>
    </source>
</evidence>
<evidence type="ECO:0000256" key="5">
    <source>
        <dbReference type="ARBA" id="ARBA00023204"/>
    </source>
</evidence>
<sequence>MFGWIWYGLDPKYPIRIFPLLYCRSYYKMEQHRKVRKPLKRQRIGTKASSLWYPLDNPSMELSLNKTLPSGQSFLWKRYWKEIDNQEYWLGVVDDTIVQLYQVGTLGPIYFQPVQSLSATSIEHLKKRLSELFNLHISYSSLLEEFCKVDPRFETVIKYTQGARVLSLDPVECLCGYLCSANNNIQRISKMMQHIAQHGDYIGQVEQHKFYRFPTLHRLQQVTEEDWRSHRFGYRAKYLVQCIDRLIQLGGMEWLLQLKQLDREQVISQLMQLPGIGHKVASCIALVSLGKHDEIPVDTHIWQVVLRSYLPQLQGKTLTERIHREIGEWFRGKFGAYAGWAHNTLFVGELETSRMGPRNKKEAS</sequence>
<evidence type="ECO:0000256" key="3">
    <source>
        <dbReference type="ARBA" id="ARBA00022763"/>
    </source>
</evidence>
<evidence type="ECO:0000259" key="10">
    <source>
        <dbReference type="SMART" id="SM00478"/>
    </source>
</evidence>
<keyword evidence="4" id="KW-0378">Hydrolase</keyword>
<dbReference type="InterPro" id="IPR003265">
    <property type="entry name" value="HhH-GPD_domain"/>
</dbReference>
<evidence type="ECO:0000256" key="8">
    <source>
        <dbReference type="ARBA" id="ARBA00023295"/>
    </source>
</evidence>
<evidence type="ECO:0000256" key="1">
    <source>
        <dbReference type="ARBA" id="ARBA00010679"/>
    </source>
</evidence>
<dbReference type="PANTHER" id="PTHR10242">
    <property type="entry name" value="8-OXOGUANINE DNA GLYCOSYLASE"/>
    <property type="match status" value="1"/>
</dbReference>
<dbReference type="SMART" id="SM00478">
    <property type="entry name" value="ENDO3c"/>
    <property type="match status" value="1"/>
</dbReference>
<gene>
    <name evidence="11" type="ORF">GpartN1_g4132.t1</name>
</gene>
<organism evidence="11 12">
    <name type="scientific">Galdieria partita</name>
    <dbReference type="NCBI Taxonomy" id="83374"/>
    <lineage>
        <taxon>Eukaryota</taxon>
        <taxon>Rhodophyta</taxon>
        <taxon>Bangiophyceae</taxon>
        <taxon>Galdieriales</taxon>
        <taxon>Galdieriaceae</taxon>
        <taxon>Galdieria</taxon>
    </lineage>
</organism>
<name>A0A9C7UR22_9RHOD</name>
<dbReference type="Gene3D" id="1.10.1670.10">
    <property type="entry name" value="Helix-hairpin-Helix base-excision DNA repair enzymes (C-terminal)"/>
    <property type="match status" value="1"/>
</dbReference>
<dbReference type="Pfam" id="PF07934">
    <property type="entry name" value="OGG_N"/>
    <property type="match status" value="1"/>
</dbReference>
<evidence type="ECO:0000256" key="2">
    <source>
        <dbReference type="ARBA" id="ARBA00012720"/>
    </source>
</evidence>
<dbReference type="InterPro" id="IPR011257">
    <property type="entry name" value="DNA_glycosylase"/>
</dbReference>
<comment type="catalytic activity">
    <reaction evidence="9">
        <text>2'-deoxyribonucleotide-(2'-deoxyribose 5'-phosphate)-2'-deoxyribonucleotide-DNA = a 3'-end 2'-deoxyribonucleotide-(2,3-dehydro-2,3-deoxyribose 5'-phosphate)-DNA + a 5'-end 5'-phospho-2'-deoxyribonucleoside-DNA + H(+)</text>
        <dbReference type="Rhea" id="RHEA:66592"/>
        <dbReference type="Rhea" id="RHEA-COMP:13180"/>
        <dbReference type="Rhea" id="RHEA-COMP:16897"/>
        <dbReference type="Rhea" id="RHEA-COMP:17067"/>
        <dbReference type="ChEBI" id="CHEBI:15378"/>
        <dbReference type="ChEBI" id="CHEBI:136412"/>
        <dbReference type="ChEBI" id="CHEBI:157695"/>
        <dbReference type="ChEBI" id="CHEBI:167181"/>
        <dbReference type="EC" id="4.2.99.18"/>
    </reaction>
</comment>
<reference evidence="11" key="1">
    <citation type="journal article" date="2022" name="Proc. Natl. Acad. Sci. U.S.A.">
        <title>Life cycle and functional genomics of the unicellular red alga Galdieria for elucidating algal and plant evolution and industrial use.</title>
        <authorList>
            <person name="Hirooka S."/>
            <person name="Itabashi T."/>
            <person name="Ichinose T.M."/>
            <person name="Onuma R."/>
            <person name="Fujiwara T."/>
            <person name="Yamashita S."/>
            <person name="Jong L.W."/>
            <person name="Tomita R."/>
            <person name="Iwane A.H."/>
            <person name="Miyagishima S.Y."/>
        </authorList>
    </citation>
    <scope>NUCLEOTIDE SEQUENCE</scope>
    <source>
        <strain evidence="11">NBRC 102759</strain>
    </source>
</reference>
<evidence type="ECO:0000313" key="12">
    <source>
        <dbReference type="Proteomes" id="UP001061958"/>
    </source>
</evidence>
<evidence type="ECO:0000313" key="11">
    <source>
        <dbReference type="EMBL" id="GJQ12341.1"/>
    </source>
</evidence>
<dbReference type="Pfam" id="PF00730">
    <property type="entry name" value="HhH-GPD"/>
    <property type="match status" value="1"/>
</dbReference>
<dbReference type="PANTHER" id="PTHR10242:SF2">
    <property type="entry name" value="N-GLYCOSYLASE_DNA LYASE"/>
    <property type="match status" value="1"/>
</dbReference>
<dbReference type="EC" id="4.2.99.18" evidence="2"/>
<dbReference type="InterPro" id="IPR012904">
    <property type="entry name" value="OGG_N"/>
</dbReference>
<dbReference type="Gene3D" id="1.10.340.30">
    <property type="entry name" value="Hypothetical protein, domain 2"/>
    <property type="match status" value="1"/>
</dbReference>
<dbReference type="GO" id="GO:0006289">
    <property type="term" value="P:nucleotide-excision repair"/>
    <property type="evidence" value="ECO:0007669"/>
    <property type="project" value="InterPro"/>
</dbReference>
<dbReference type="InterPro" id="IPR052054">
    <property type="entry name" value="Oxidative_DNA_repair_enzyme"/>
</dbReference>
<accession>A0A9C7UR22</accession>
<keyword evidence="8" id="KW-0326">Glycosidase</keyword>
<dbReference type="GO" id="GO:0005634">
    <property type="term" value="C:nucleus"/>
    <property type="evidence" value="ECO:0007669"/>
    <property type="project" value="TreeGrafter"/>
</dbReference>
<keyword evidence="7" id="KW-0511">Multifunctional enzyme</keyword>
<keyword evidence="5" id="KW-0234">DNA repair</keyword>
<dbReference type="GO" id="GO:0140078">
    <property type="term" value="F:class I DNA-(apurinic or apyrimidinic site) endonuclease activity"/>
    <property type="evidence" value="ECO:0007669"/>
    <property type="project" value="UniProtKB-EC"/>
</dbReference>
<dbReference type="GO" id="GO:0003684">
    <property type="term" value="F:damaged DNA binding"/>
    <property type="evidence" value="ECO:0007669"/>
    <property type="project" value="InterPro"/>
</dbReference>
<keyword evidence="3" id="KW-0227">DNA damage</keyword>
<dbReference type="AlphaFoldDB" id="A0A9C7UR22"/>
<evidence type="ECO:0000256" key="7">
    <source>
        <dbReference type="ARBA" id="ARBA00023268"/>
    </source>
</evidence>
<evidence type="ECO:0000256" key="9">
    <source>
        <dbReference type="ARBA" id="ARBA00044632"/>
    </source>
</evidence>
<dbReference type="InterPro" id="IPR023170">
    <property type="entry name" value="HhH_base_excis_C"/>
</dbReference>
<reference evidence="11" key="2">
    <citation type="submission" date="2022-01" db="EMBL/GenBank/DDBJ databases">
        <authorList>
            <person name="Hirooka S."/>
            <person name="Miyagishima S.Y."/>
        </authorList>
    </citation>
    <scope>NUCLEOTIDE SEQUENCE</scope>
    <source>
        <strain evidence="11">NBRC 102759</strain>
    </source>
</reference>
<dbReference type="Proteomes" id="UP001061958">
    <property type="component" value="Unassembled WGS sequence"/>
</dbReference>
<comment type="caution">
    <text evidence="11">The sequence shown here is derived from an EMBL/GenBank/DDBJ whole genome shotgun (WGS) entry which is preliminary data.</text>
</comment>
<comment type="similarity">
    <text evidence="1">Belongs to the type-1 OGG1 family.</text>
</comment>